<protein>
    <submittedName>
        <fullName evidence="4">Uncharacterized protein</fullName>
    </submittedName>
</protein>
<organism evidence="4">
    <name type="scientific">Desulfobacca acetoxidans</name>
    <dbReference type="NCBI Taxonomy" id="60893"/>
    <lineage>
        <taxon>Bacteria</taxon>
        <taxon>Pseudomonadati</taxon>
        <taxon>Thermodesulfobacteriota</taxon>
        <taxon>Desulfobaccia</taxon>
        <taxon>Desulfobaccales</taxon>
        <taxon>Desulfobaccaceae</taxon>
        <taxon>Desulfobacca</taxon>
    </lineage>
</organism>
<sequence>MSKILTGLLSSTAALFPAEERLMPAHGCPESGAHRQIPGKTAPKVKALKQDYQSWKVGLTLEMMKFPEDWVPQPLRGTDRK</sequence>
<dbReference type="AlphaFoldDB" id="A0A7V4G8W3"/>
<dbReference type="SUPFAM" id="SSF47188">
    <property type="entry name" value="Hemerythrin-like"/>
    <property type="match status" value="1"/>
</dbReference>
<evidence type="ECO:0000313" key="4">
    <source>
        <dbReference type="EMBL" id="HGS05456.1"/>
    </source>
</evidence>
<dbReference type="GO" id="GO:0046872">
    <property type="term" value="F:metal ion binding"/>
    <property type="evidence" value="ECO:0007669"/>
    <property type="project" value="UniProtKB-KW"/>
</dbReference>
<evidence type="ECO:0000256" key="3">
    <source>
        <dbReference type="ARBA" id="ARBA00023004"/>
    </source>
</evidence>
<comment type="similarity">
    <text evidence="1">Belongs to the hemerythrin family.</text>
</comment>
<dbReference type="EMBL" id="DSXI01000406">
    <property type="protein sequence ID" value="HGS05456.1"/>
    <property type="molecule type" value="Genomic_DNA"/>
</dbReference>
<keyword evidence="3" id="KW-0408">Iron</keyword>
<evidence type="ECO:0000256" key="2">
    <source>
        <dbReference type="ARBA" id="ARBA00022723"/>
    </source>
</evidence>
<dbReference type="Gene3D" id="1.20.120.50">
    <property type="entry name" value="Hemerythrin-like"/>
    <property type="match status" value="1"/>
</dbReference>
<accession>A0A7V4G8W3</accession>
<comment type="caution">
    <text evidence="4">The sequence shown here is derived from an EMBL/GenBank/DDBJ whole genome shotgun (WGS) entry which is preliminary data.</text>
</comment>
<reference evidence="4" key="1">
    <citation type="journal article" date="2020" name="mSystems">
        <title>Genome- and Community-Level Interaction Insights into Carbon Utilization and Element Cycling Functions of Hydrothermarchaeota in Hydrothermal Sediment.</title>
        <authorList>
            <person name="Zhou Z."/>
            <person name="Liu Y."/>
            <person name="Xu W."/>
            <person name="Pan J."/>
            <person name="Luo Z.H."/>
            <person name="Li M."/>
        </authorList>
    </citation>
    <scope>NUCLEOTIDE SEQUENCE [LARGE SCALE GENOMIC DNA]</scope>
    <source>
        <strain evidence="4">SpSt-548</strain>
    </source>
</reference>
<proteinExistence type="inferred from homology"/>
<keyword evidence="2" id="KW-0479">Metal-binding</keyword>
<name>A0A7V4G8W3_9BACT</name>
<gene>
    <name evidence="4" type="ORF">ENT08_06925</name>
</gene>
<evidence type="ECO:0000256" key="1">
    <source>
        <dbReference type="ARBA" id="ARBA00010587"/>
    </source>
</evidence>
<dbReference type="InterPro" id="IPR035938">
    <property type="entry name" value="Hemerythrin-like_sf"/>
</dbReference>